<dbReference type="OrthoDB" id="9809061at2"/>
<dbReference type="HAMAP" id="MF_00167">
    <property type="entry name" value="CsrA"/>
    <property type="match status" value="1"/>
</dbReference>
<keyword evidence="8" id="KW-1185">Reference proteome</keyword>
<comment type="similarity">
    <text evidence="6">Belongs to the CsrA/RsmA family.</text>
</comment>
<dbReference type="GO" id="GO:0006109">
    <property type="term" value="P:regulation of carbohydrate metabolic process"/>
    <property type="evidence" value="ECO:0007669"/>
    <property type="project" value="InterPro"/>
</dbReference>
<evidence type="ECO:0000256" key="4">
    <source>
        <dbReference type="ARBA" id="ARBA00022845"/>
    </source>
</evidence>
<dbReference type="Gene3D" id="2.60.40.4380">
    <property type="entry name" value="Translational regulator CsrA"/>
    <property type="match status" value="1"/>
</dbReference>
<dbReference type="GO" id="GO:0044781">
    <property type="term" value="P:bacterial-type flagellum organization"/>
    <property type="evidence" value="ECO:0007669"/>
    <property type="project" value="UniProtKB-KW"/>
</dbReference>
<keyword evidence="4 6" id="KW-0810">Translation regulation</keyword>
<keyword evidence="5 6" id="KW-0694">RNA-binding</keyword>
<evidence type="ECO:0000256" key="1">
    <source>
        <dbReference type="ARBA" id="ARBA00022490"/>
    </source>
</evidence>
<dbReference type="Proteomes" id="UP000019426">
    <property type="component" value="Chromosome M2/40_rep1"/>
</dbReference>
<dbReference type="InterPro" id="IPR003751">
    <property type="entry name" value="CsrA"/>
</dbReference>
<evidence type="ECO:0000313" key="7">
    <source>
        <dbReference type="EMBL" id="CDM68837.1"/>
    </source>
</evidence>
<dbReference type="Pfam" id="PF02599">
    <property type="entry name" value="CsrA"/>
    <property type="match status" value="1"/>
</dbReference>
<comment type="subcellular location">
    <subcellularLocation>
        <location evidence="6">Cytoplasm</location>
    </subcellularLocation>
</comment>
<comment type="subunit">
    <text evidence="6">Homodimer; the beta-strands of each monomer intercalate to form a hydrophobic core, while the alpha-helices form wings that extend away from the core.</text>
</comment>
<dbReference type="EMBL" id="HG917868">
    <property type="protein sequence ID" value="CDM68837.1"/>
    <property type="molecule type" value="Genomic_DNA"/>
</dbReference>
<gene>
    <name evidence="6" type="primary">csrA</name>
    <name evidence="7" type="ORF">CM240_1679</name>
</gene>
<dbReference type="PANTHER" id="PTHR34984">
    <property type="entry name" value="CARBON STORAGE REGULATOR"/>
    <property type="match status" value="1"/>
</dbReference>
<keyword evidence="3 6" id="KW-1005">Bacterial flagellum biogenesis</keyword>
<proteinExistence type="inferred from homology"/>
<dbReference type="eggNOG" id="COG1551">
    <property type="taxonomic scope" value="Bacteria"/>
</dbReference>
<name>W6S3D3_9CLOT</name>
<evidence type="ECO:0000256" key="5">
    <source>
        <dbReference type="ARBA" id="ARBA00022884"/>
    </source>
</evidence>
<dbReference type="GO" id="GO:0048027">
    <property type="term" value="F:mRNA 5'-UTR binding"/>
    <property type="evidence" value="ECO:0007669"/>
    <property type="project" value="UniProtKB-UniRule"/>
</dbReference>
<evidence type="ECO:0000313" key="8">
    <source>
        <dbReference type="Proteomes" id="UP000019426"/>
    </source>
</evidence>
<organism evidence="7 8">
    <name type="scientific">Clostridium bornimense</name>
    <dbReference type="NCBI Taxonomy" id="1216932"/>
    <lineage>
        <taxon>Bacteria</taxon>
        <taxon>Bacillati</taxon>
        <taxon>Bacillota</taxon>
        <taxon>Clostridia</taxon>
        <taxon>Eubacteriales</taxon>
        <taxon>Clostridiaceae</taxon>
        <taxon>Clostridium</taxon>
    </lineage>
</organism>
<comment type="function">
    <text evidence="6">A translational regulator that binds mRNA to regulate translation initiation and/or mRNA stability. Usually binds in the 5'-UTR at or near the Shine-Dalgarno sequence preventing ribosome-binding, thus repressing translation. Its main target seems to be the major flagellin gene, while its function is anatagonized by FliW.</text>
</comment>
<dbReference type="STRING" id="1216932.CM240_1679"/>
<dbReference type="GO" id="GO:0005829">
    <property type="term" value="C:cytosol"/>
    <property type="evidence" value="ECO:0007669"/>
    <property type="project" value="TreeGrafter"/>
</dbReference>
<keyword evidence="2 6" id="KW-0678">Repressor</keyword>
<sequence>MLVITRKKEETILIGDDIEVTVVSSKDGVVKLAIKAPNDITILRKELLAEVKEENKKAISTKKDLLSILKK</sequence>
<dbReference type="RefSeq" id="WP_044038265.1">
    <property type="nucleotide sequence ID" value="NZ_HG917868.1"/>
</dbReference>
<dbReference type="GO" id="GO:0006402">
    <property type="term" value="P:mRNA catabolic process"/>
    <property type="evidence" value="ECO:0007669"/>
    <property type="project" value="InterPro"/>
</dbReference>
<dbReference type="InterPro" id="IPR036107">
    <property type="entry name" value="CsrA_sf"/>
</dbReference>
<evidence type="ECO:0000256" key="3">
    <source>
        <dbReference type="ARBA" id="ARBA00022795"/>
    </source>
</evidence>
<dbReference type="FunFam" id="2.60.40.4380:FF:000002">
    <property type="entry name" value="Translational regulator CsrA"/>
    <property type="match status" value="1"/>
</dbReference>
<keyword evidence="1 6" id="KW-0963">Cytoplasm</keyword>
<dbReference type="PANTHER" id="PTHR34984:SF1">
    <property type="entry name" value="CARBON STORAGE REGULATOR"/>
    <property type="match status" value="1"/>
</dbReference>
<reference evidence="7 8" key="1">
    <citation type="submission" date="2013-11" db="EMBL/GenBank/DDBJ databases">
        <title>Complete genome sequence of Clostridum sp. M2/40.</title>
        <authorList>
            <person name="Wibberg D."/>
            <person name="Puehler A."/>
            <person name="Schlueter A."/>
        </authorList>
    </citation>
    <scope>NUCLEOTIDE SEQUENCE [LARGE SCALE GENOMIC DNA]</scope>
    <source>
        <strain evidence="8">M2/40</strain>
    </source>
</reference>
<dbReference type="NCBIfam" id="TIGR00202">
    <property type="entry name" value="csrA"/>
    <property type="match status" value="1"/>
</dbReference>
<dbReference type="GO" id="GO:1902208">
    <property type="term" value="P:regulation of bacterial-type flagellum assembly"/>
    <property type="evidence" value="ECO:0007669"/>
    <property type="project" value="UniProtKB-UniRule"/>
</dbReference>
<evidence type="ECO:0000256" key="6">
    <source>
        <dbReference type="HAMAP-Rule" id="MF_00167"/>
    </source>
</evidence>
<dbReference type="NCBIfam" id="NF002469">
    <property type="entry name" value="PRK01712.1"/>
    <property type="match status" value="1"/>
</dbReference>
<dbReference type="AlphaFoldDB" id="W6S3D3"/>
<protein>
    <recommendedName>
        <fullName evidence="6">Translational regulator CsrA</fullName>
    </recommendedName>
</protein>
<dbReference type="PATRIC" id="fig|1216932.3.peg.1673"/>
<dbReference type="HOGENOM" id="CLU_164837_0_0_9"/>
<dbReference type="KEGG" id="clt:CM240_1679"/>
<accession>W6S3D3</accession>
<dbReference type="SUPFAM" id="SSF117130">
    <property type="entry name" value="CsrA-like"/>
    <property type="match status" value="1"/>
</dbReference>
<dbReference type="GO" id="GO:0045947">
    <property type="term" value="P:negative regulation of translational initiation"/>
    <property type="evidence" value="ECO:0007669"/>
    <property type="project" value="UniProtKB-UniRule"/>
</dbReference>
<evidence type="ECO:0000256" key="2">
    <source>
        <dbReference type="ARBA" id="ARBA00022491"/>
    </source>
</evidence>